<dbReference type="HAMAP" id="MF_01965">
    <property type="entry name" value="NADHX_dehydratase"/>
    <property type="match status" value="1"/>
</dbReference>
<evidence type="ECO:0000256" key="15">
    <source>
        <dbReference type="ARBA" id="ARBA00048238"/>
    </source>
</evidence>
<dbReference type="GO" id="GO:0046496">
    <property type="term" value="P:nicotinamide nucleotide metabolic process"/>
    <property type="evidence" value="ECO:0007669"/>
    <property type="project" value="UniProtKB-UniRule"/>
</dbReference>
<dbReference type="EC" id="5.1.99.6" evidence="19"/>
<comment type="similarity">
    <text evidence="3 19">In the N-terminal section; belongs to the NnrE/AIBP family.</text>
</comment>
<dbReference type="PANTHER" id="PTHR12592:SF0">
    <property type="entry name" value="ATP-DEPENDENT (S)-NAD(P)H-HYDRATE DEHYDRATASE"/>
    <property type="match status" value="1"/>
</dbReference>
<feature type="binding site" evidence="17">
    <location>
        <begin position="421"/>
        <end position="425"/>
    </location>
    <ligand>
        <name>AMP</name>
        <dbReference type="ChEBI" id="CHEBI:456215"/>
    </ligand>
</feature>
<evidence type="ECO:0000259" key="21">
    <source>
        <dbReference type="PROSITE" id="PS51385"/>
    </source>
</evidence>
<dbReference type="EMBL" id="MWQY01000014">
    <property type="protein sequence ID" value="ORC34243.1"/>
    <property type="molecule type" value="Genomic_DNA"/>
</dbReference>
<comment type="similarity">
    <text evidence="17">Belongs to the NnrD/CARKD family.</text>
</comment>
<dbReference type="InterPro" id="IPR036652">
    <property type="entry name" value="YjeF_N_dom_sf"/>
</dbReference>
<dbReference type="PROSITE" id="PS51385">
    <property type="entry name" value="YJEF_N"/>
    <property type="match status" value="1"/>
</dbReference>
<dbReference type="GO" id="GO:0005524">
    <property type="term" value="F:ATP binding"/>
    <property type="evidence" value="ECO:0007669"/>
    <property type="project" value="UniProtKB-UniRule"/>
</dbReference>
<evidence type="ECO:0000256" key="10">
    <source>
        <dbReference type="ARBA" id="ARBA00023027"/>
    </source>
</evidence>
<evidence type="ECO:0000313" key="23">
    <source>
        <dbReference type="Proteomes" id="UP000192343"/>
    </source>
</evidence>
<evidence type="ECO:0000259" key="20">
    <source>
        <dbReference type="PROSITE" id="PS51383"/>
    </source>
</evidence>
<keyword evidence="12 17" id="KW-0456">Lyase</keyword>
<evidence type="ECO:0000313" key="22">
    <source>
        <dbReference type="EMBL" id="ORC34243.1"/>
    </source>
</evidence>
<comment type="similarity">
    <text evidence="18">Belongs to the NnrE/AIBP family.</text>
</comment>
<evidence type="ECO:0000256" key="17">
    <source>
        <dbReference type="HAMAP-Rule" id="MF_01965"/>
    </source>
</evidence>
<comment type="catalytic activity">
    <reaction evidence="2 18 19">
        <text>(6R)-NADPHX = (6S)-NADPHX</text>
        <dbReference type="Rhea" id="RHEA:32227"/>
        <dbReference type="ChEBI" id="CHEBI:64076"/>
        <dbReference type="ChEBI" id="CHEBI:64077"/>
        <dbReference type="EC" id="5.1.99.6"/>
    </reaction>
</comment>
<keyword evidence="10 17" id="KW-0520">NAD</keyword>
<dbReference type="HAMAP" id="MF_01966">
    <property type="entry name" value="NADHX_epimerase"/>
    <property type="match status" value="1"/>
</dbReference>
<dbReference type="Pfam" id="PF01256">
    <property type="entry name" value="Carb_kinase"/>
    <property type="match status" value="1"/>
</dbReference>
<comment type="cofactor">
    <cofactor evidence="18 19">
        <name>K(+)</name>
        <dbReference type="ChEBI" id="CHEBI:29103"/>
    </cofactor>
    <text evidence="18 19">Binds 1 potassium ion per subunit.</text>
</comment>
<evidence type="ECO:0000256" key="16">
    <source>
        <dbReference type="ARBA" id="ARBA00049209"/>
    </source>
</evidence>
<comment type="caution">
    <text evidence="22">The sequence shown here is derived from an EMBL/GenBank/DDBJ whole genome shotgun (WGS) entry which is preliminary data.</text>
</comment>
<dbReference type="InterPro" id="IPR000631">
    <property type="entry name" value="CARKD"/>
</dbReference>
<evidence type="ECO:0000256" key="4">
    <source>
        <dbReference type="ARBA" id="ARBA00009524"/>
    </source>
</evidence>
<gene>
    <name evidence="17" type="primary">nnrD</name>
    <name evidence="18" type="synonym">nnrE</name>
    <name evidence="22" type="ORF">B4O97_13090</name>
</gene>
<evidence type="ECO:0000256" key="18">
    <source>
        <dbReference type="HAMAP-Rule" id="MF_01966"/>
    </source>
</evidence>
<comment type="catalytic activity">
    <reaction evidence="15 17 19">
        <text>(6S)-NADHX + ADP = AMP + phosphate + NADH + H(+)</text>
        <dbReference type="Rhea" id="RHEA:32223"/>
        <dbReference type="ChEBI" id="CHEBI:15378"/>
        <dbReference type="ChEBI" id="CHEBI:43474"/>
        <dbReference type="ChEBI" id="CHEBI:57945"/>
        <dbReference type="ChEBI" id="CHEBI:64074"/>
        <dbReference type="ChEBI" id="CHEBI:456215"/>
        <dbReference type="ChEBI" id="CHEBI:456216"/>
        <dbReference type="EC" id="4.2.1.136"/>
    </reaction>
</comment>
<comment type="function">
    <text evidence="18">Catalyzes the epimerization of the S- and R-forms of NAD(P)HX, a damaged form of NAD(P)H that is a result of enzymatic or heat-dependent hydration. This is a prerequisite for the S-specific NAD(P)H-hydrate dehydratase to allow the repair of both epimers of NAD(P)HX.</text>
</comment>
<comment type="caution">
    <text evidence="18">Lacks conserved residue(s) required for the propagation of feature annotation.</text>
</comment>
<evidence type="ECO:0000256" key="14">
    <source>
        <dbReference type="ARBA" id="ARBA00025153"/>
    </source>
</evidence>
<protein>
    <recommendedName>
        <fullName evidence="19">Bifunctional NAD(P)H-hydrate repair enzyme</fullName>
    </recommendedName>
    <alternativeName>
        <fullName evidence="19">Nicotinamide nucleotide repair protein</fullName>
    </alternativeName>
    <domain>
        <recommendedName>
            <fullName evidence="19">ADP-dependent (S)-NAD(P)H-hydrate dehydratase</fullName>
            <ecNumber evidence="19">4.2.1.136</ecNumber>
        </recommendedName>
        <alternativeName>
            <fullName evidence="19">ADP-dependent NAD(P)HX dehydratase</fullName>
        </alternativeName>
    </domain>
    <domain>
        <recommendedName>
            <fullName evidence="19">NAD(P)H-hydrate epimerase</fullName>
            <ecNumber evidence="19">5.1.99.6</ecNumber>
        </recommendedName>
    </domain>
</protein>
<feature type="binding site" evidence="18">
    <location>
        <begin position="148"/>
        <end position="154"/>
    </location>
    <ligand>
        <name>(6S)-NADPHX</name>
        <dbReference type="ChEBI" id="CHEBI:64076"/>
    </ligand>
</feature>
<feature type="binding site" evidence="17">
    <location>
        <position position="279"/>
    </location>
    <ligand>
        <name>(6S)-NADPHX</name>
        <dbReference type="ChEBI" id="CHEBI:64076"/>
    </ligand>
</feature>
<dbReference type="EC" id="4.2.1.136" evidence="19"/>
<evidence type="ECO:0000256" key="1">
    <source>
        <dbReference type="ARBA" id="ARBA00000013"/>
    </source>
</evidence>
<dbReference type="GO" id="GO:0052856">
    <property type="term" value="F:NAD(P)HX epimerase activity"/>
    <property type="evidence" value="ECO:0007669"/>
    <property type="project" value="UniProtKB-UniRule"/>
</dbReference>
<dbReference type="InterPro" id="IPR029056">
    <property type="entry name" value="Ribokinase-like"/>
</dbReference>
<evidence type="ECO:0000256" key="12">
    <source>
        <dbReference type="ARBA" id="ARBA00023239"/>
    </source>
</evidence>
<comment type="similarity">
    <text evidence="4 19">In the C-terminal section; belongs to the NnrD/CARKD family.</text>
</comment>
<dbReference type="GO" id="GO:0046872">
    <property type="term" value="F:metal ion binding"/>
    <property type="evidence" value="ECO:0007669"/>
    <property type="project" value="UniProtKB-UniRule"/>
</dbReference>
<reference evidence="22 23" key="1">
    <citation type="submission" date="2017-03" db="EMBL/GenBank/DDBJ databases">
        <title>Draft Genome sequence of Marispirochaeta sp. strain JC444.</title>
        <authorList>
            <person name="Shivani Y."/>
            <person name="Subhash Y."/>
            <person name="Sasikala C."/>
            <person name="Ramana C."/>
        </authorList>
    </citation>
    <scope>NUCLEOTIDE SEQUENCE [LARGE SCALE GENOMIC DNA]</scope>
    <source>
        <strain evidence="22 23">JC444</strain>
    </source>
</reference>
<dbReference type="Gene3D" id="3.40.50.10260">
    <property type="entry name" value="YjeF N-terminal domain"/>
    <property type="match status" value="1"/>
</dbReference>
<feature type="binding site" evidence="17">
    <location>
        <position position="450"/>
    </location>
    <ligand>
        <name>AMP</name>
        <dbReference type="ChEBI" id="CHEBI:456215"/>
    </ligand>
</feature>
<dbReference type="GO" id="GO:0110051">
    <property type="term" value="P:metabolite repair"/>
    <property type="evidence" value="ECO:0007669"/>
    <property type="project" value="TreeGrafter"/>
</dbReference>
<dbReference type="PANTHER" id="PTHR12592">
    <property type="entry name" value="ATP-DEPENDENT (S)-NAD(P)H-HYDRATE DEHYDRATASE FAMILY MEMBER"/>
    <property type="match status" value="1"/>
</dbReference>
<evidence type="ECO:0000256" key="3">
    <source>
        <dbReference type="ARBA" id="ARBA00006001"/>
    </source>
</evidence>
<dbReference type="PROSITE" id="PS51383">
    <property type="entry name" value="YJEF_C_3"/>
    <property type="match status" value="1"/>
</dbReference>
<keyword evidence="5 18" id="KW-0479">Metal-binding</keyword>
<evidence type="ECO:0000256" key="11">
    <source>
        <dbReference type="ARBA" id="ARBA00023235"/>
    </source>
</evidence>
<feature type="binding site" evidence="18">
    <location>
        <position position="144"/>
    </location>
    <ligand>
        <name>K(+)</name>
        <dbReference type="ChEBI" id="CHEBI:29103"/>
    </ligand>
</feature>
<feature type="binding site" evidence="18">
    <location>
        <position position="179"/>
    </location>
    <ligand>
        <name>(6S)-NADPHX</name>
        <dbReference type="ChEBI" id="CHEBI:64076"/>
    </ligand>
</feature>
<feature type="domain" description="YjeF N-terminal" evidence="21">
    <location>
        <begin position="25"/>
        <end position="235"/>
    </location>
</feature>
<evidence type="ECO:0000256" key="2">
    <source>
        <dbReference type="ARBA" id="ARBA00000909"/>
    </source>
</evidence>
<dbReference type="InterPro" id="IPR030677">
    <property type="entry name" value="Nnr"/>
</dbReference>
<evidence type="ECO:0000256" key="5">
    <source>
        <dbReference type="ARBA" id="ARBA00022723"/>
    </source>
</evidence>
<keyword evidence="6 17" id="KW-0547">Nucleotide-binding</keyword>
<dbReference type="NCBIfam" id="TIGR00196">
    <property type="entry name" value="yjeF_cterm"/>
    <property type="match status" value="1"/>
</dbReference>
<keyword evidence="7 17" id="KW-0067">ATP-binding</keyword>
<comment type="catalytic activity">
    <reaction evidence="16 17 19">
        <text>(6S)-NADPHX + ADP = AMP + phosphate + NADPH + H(+)</text>
        <dbReference type="Rhea" id="RHEA:32235"/>
        <dbReference type="ChEBI" id="CHEBI:15378"/>
        <dbReference type="ChEBI" id="CHEBI:43474"/>
        <dbReference type="ChEBI" id="CHEBI:57783"/>
        <dbReference type="ChEBI" id="CHEBI:64076"/>
        <dbReference type="ChEBI" id="CHEBI:456215"/>
        <dbReference type="ChEBI" id="CHEBI:456216"/>
        <dbReference type="EC" id="4.2.1.136"/>
    </reaction>
</comment>
<evidence type="ECO:0000256" key="13">
    <source>
        <dbReference type="ARBA" id="ARBA00023268"/>
    </source>
</evidence>
<dbReference type="STRING" id="1963862.B4O97_13090"/>
<comment type="catalytic activity">
    <reaction evidence="1 18 19">
        <text>(6R)-NADHX = (6S)-NADHX</text>
        <dbReference type="Rhea" id="RHEA:32215"/>
        <dbReference type="ChEBI" id="CHEBI:64074"/>
        <dbReference type="ChEBI" id="CHEBI:64075"/>
        <dbReference type="EC" id="5.1.99.6"/>
    </reaction>
</comment>
<evidence type="ECO:0000256" key="7">
    <source>
        <dbReference type="ARBA" id="ARBA00022840"/>
    </source>
</evidence>
<comment type="function">
    <text evidence="14 19">Bifunctional enzyme that catalyzes the epimerization of the S- and R-forms of NAD(P)HX and the dehydration of the S-form of NAD(P)HX at the expense of ADP, which is converted to AMP. This allows the repair of both epimers of NAD(P)HX, a damaged form of NAD(P)H that is a result of enzymatic or heat-dependent hydration.</text>
</comment>
<dbReference type="Pfam" id="PF03853">
    <property type="entry name" value="YjeF_N"/>
    <property type="match status" value="1"/>
</dbReference>
<feature type="binding site" evidence="17">
    <location>
        <position position="451"/>
    </location>
    <ligand>
        <name>(6S)-NADPHX</name>
        <dbReference type="ChEBI" id="CHEBI:64076"/>
    </ligand>
</feature>
<keyword evidence="11 18" id="KW-0413">Isomerase</keyword>
<dbReference type="Proteomes" id="UP000192343">
    <property type="component" value="Unassembled WGS sequence"/>
</dbReference>
<feature type="binding site" evidence="18">
    <location>
        <position position="182"/>
    </location>
    <ligand>
        <name>K(+)</name>
        <dbReference type="ChEBI" id="CHEBI:29103"/>
    </ligand>
</feature>
<keyword evidence="8 17" id="KW-0521">NADP</keyword>
<accession>A0A1Y1RX34</accession>
<dbReference type="CDD" id="cd01171">
    <property type="entry name" value="YXKO-related"/>
    <property type="match status" value="1"/>
</dbReference>
<feature type="domain" description="YjeF C-terminal" evidence="20">
    <location>
        <begin position="244"/>
        <end position="509"/>
    </location>
</feature>
<dbReference type="InterPro" id="IPR004443">
    <property type="entry name" value="YjeF_N_dom"/>
</dbReference>
<dbReference type="Gene3D" id="3.40.1190.20">
    <property type="match status" value="1"/>
</dbReference>
<dbReference type="SUPFAM" id="SSF53613">
    <property type="entry name" value="Ribokinase-like"/>
    <property type="match status" value="1"/>
</dbReference>
<evidence type="ECO:0000256" key="8">
    <source>
        <dbReference type="ARBA" id="ARBA00022857"/>
    </source>
</evidence>
<evidence type="ECO:0000256" key="6">
    <source>
        <dbReference type="ARBA" id="ARBA00022741"/>
    </source>
</evidence>
<organism evidence="22 23">
    <name type="scientific">Marispirochaeta aestuarii</name>
    <dbReference type="NCBI Taxonomy" id="1963862"/>
    <lineage>
        <taxon>Bacteria</taxon>
        <taxon>Pseudomonadati</taxon>
        <taxon>Spirochaetota</taxon>
        <taxon>Spirochaetia</taxon>
        <taxon>Spirochaetales</taxon>
        <taxon>Spirochaetaceae</taxon>
        <taxon>Marispirochaeta</taxon>
    </lineage>
</organism>
<keyword evidence="13" id="KW-0511">Multifunctional enzyme</keyword>
<comment type="subunit">
    <text evidence="17">Homotetramer.</text>
</comment>
<dbReference type="AlphaFoldDB" id="A0A1Y1RX34"/>
<sequence length="514" mass="54548">MSSGGGRTDFWRMKQGMKLVDNEGAREIDRIAQEKYGIPGDILMENAGIRIFDALVGEFHPGPNTPLVFLAGGGNNAGDALVMARQAFVRGFRKLSIVLVKKEARGLAAKWLDVVHRLGLEILSFEDEFESSMERISGAALIIDGITGTGLSGPLRGKAAECVEAVNRLGISEKIVAVDAPSGIGDDFRTGYPVLSAGLTLSVFPAKSALFNPAARLHCGKILPVLIGFPPQAVEAVPGWVLMDREELIKRLPPFAPDSYKNRRGHTAVYAGSPGTLGAGLLAAEAAGRGGAGLVTLFCDTAVYTAAASRMRSVMVRPWNGDEPENPEKYQSCVIGPGWGIDGRAGVFKKLLESSRRGVIDADGLSLLSGTKRALEGEWILTPHPGECARLLDCSSREILEDPFGAAAEVSRRYNAVVLLKSHVSCLRTPDGRTALIDGMNPLMGTGGSGDILCGFIGGLLADTGLDPFDAAAAGCFLHQQAGRAAALEDGVFLAEDLLKSLSRLIGEYRYERS</sequence>
<comment type="function">
    <text evidence="17">Catalyzes the dehydration of the S-form of NAD(P)HX at the expense of ADP, which is converted to AMP. Together with NAD(P)HX epimerase, which catalyzes the epimerization of the S- and R-forms, the enzyme allows the repair of both epimers of NAD(P)HX, a damaged form of NAD(P)H that is a result of enzymatic or heat-dependent hydration.</text>
</comment>
<feature type="binding site" evidence="18">
    <location>
        <position position="76"/>
    </location>
    <ligand>
        <name>K(+)</name>
        <dbReference type="ChEBI" id="CHEBI:29103"/>
    </ligand>
</feature>
<feature type="binding site" evidence="17">
    <location>
        <position position="384"/>
    </location>
    <ligand>
        <name>(6S)-NADPHX</name>
        <dbReference type="ChEBI" id="CHEBI:64076"/>
    </ligand>
</feature>
<evidence type="ECO:0000256" key="9">
    <source>
        <dbReference type="ARBA" id="ARBA00022958"/>
    </source>
</evidence>
<evidence type="ECO:0000256" key="19">
    <source>
        <dbReference type="PIRNR" id="PIRNR017184"/>
    </source>
</evidence>
<comment type="cofactor">
    <cofactor evidence="17">
        <name>Mg(2+)</name>
        <dbReference type="ChEBI" id="CHEBI:18420"/>
    </cofactor>
</comment>
<keyword evidence="23" id="KW-1185">Reference proteome</keyword>
<name>A0A1Y1RX34_9SPIO</name>
<proteinExistence type="inferred from homology"/>
<dbReference type="PIRSF" id="PIRSF017184">
    <property type="entry name" value="Nnr"/>
    <property type="match status" value="1"/>
</dbReference>
<dbReference type="SUPFAM" id="SSF64153">
    <property type="entry name" value="YjeF N-terminal domain-like"/>
    <property type="match status" value="1"/>
</dbReference>
<dbReference type="GO" id="GO:0052855">
    <property type="term" value="F:ADP-dependent NAD(P)H-hydrate dehydratase activity"/>
    <property type="evidence" value="ECO:0007669"/>
    <property type="project" value="UniProtKB-UniRule"/>
</dbReference>
<keyword evidence="9 18" id="KW-0630">Potassium</keyword>
<feature type="binding site" evidence="17">
    <location>
        <position position="338"/>
    </location>
    <ligand>
        <name>(6S)-NADPHX</name>
        <dbReference type="ChEBI" id="CHEBI:64076"/>
    </ligand>
</feature>